<dbReference type="InterPro" id="IPR036390">
    <property type="entry name" value="WH_DNA-bd_sf"/>
</dbReference>
<evidence type="ECO:0000256" key="4">
    <source>
        <dbReference type="ARBA" id="ARBA00023163"/>
    </source>
</evidence>
<keyword evidence="7" id="KW-1185">Reference proteome</keyword>
<dbReference type="Gene3D" id="1.10.10.10">
    <property type="entry name" value="Winged helix-like DNA-binding domain superfamily/Winged helix DNA-binding domain"/>
    <property type="match status" value="1"/>
</dbReference>
<dbReference type="Gene3D" id="3.40.190.10">
    <property type="entry name" value="Periplasmic binding protein-like II"/>
    <property type="match status" value="2"/>
</dbReference>
<dbReference type="Pfam" id="PF00126">
    <property type="entry name" value="HTH_1"/>
    <property type="match status" value="1"/>
</dbReference>
<proteinExistence type="inferred from homology"/>
<comment type="similarity">
    <text evidence="1">Belongs to the LysR transcriptional regulatory family.</text>
</comment>
<feature type="domain" description="HTH lysR-type" evidence="5">
    <location>
        <begin position="27"/>
        <end position="84"/>
    </location>
</feature>
<evidence type="ECO:0000313" key="6">
    <source>
        <dbReference type="EMBL" id="MFC7088374.1"/>
    </source>
</evidence>
<name>A0ABW2EWG4_9GAMM</name>
<dbReference type="EMBL" id="JBHSZP010000002">
    <property type="protein sequence ID" value="MFC7088374.1"/>
    <property type="molecule type" value="Genomic_DNA"/>
</dbReference>
<dbReference type="SUPFAM" id="SSF46785">
    <property type="entry name" value="Winged helix' DNA-binding domain"/>
    <property type="match status" value="1"/>
</dbReference>
<dbReference type="PANTHER" id="PTHR30537:SF74">
    <property type="entry name" value="HTH-TYPE TRANSCRIPTIONAL REGULATOR TRPI"/>
    <property type="match status" value="1"/>
</dbReference>
<dbReference type="Proteomes" id="UP001596411">
    <property type="component" value="Unassembled WGS sequence"/>
</dbReference>
<accession>A0ABW2EWG4</accession>
<evidence type="ECO:0000259" key="5">
    <source>
        <dbReference type="PROSITE" id="PS50931"/>
    </source>
</evidence>
<dbReference type="RefSeq" id="WP_346061653.1">
    <property type="nucleotide sequence ID" value="NZ_BAAADR010000004.1"/>
</dbReference>
<comment type="caution">
    <text evidence="6">The sequence shown here is derived from an EMBL/GenBank/DDBJ whole genome shotgun (WGS) entry which is preliminary data.</text>
</comment>
<dbReference type="InterPro" id="IPR000847">
    <property type="entry name" value="LysR_HTH_N"/>
</dbReference>
<evidence type="ECO:0000256" key="3">
    <source>
        <dbReference type="ARBA" id="ARBA00023125"/>
    </source>
</evidence>
<evidence type="ECO:0000256" key="1">
    <source>
        <dbReference type="ARBA" id="ARBA00009437"/>
    </source>
</evidence>
<organism evidence="6 7">
    <name type="scientific">Halomonas salifodinae</name>
    <dbReference type="NCBI Taxonomy" id="438745"/>
    <lineage>
        <taxon>Bacteria</taxon>
        <taxon>Pseudomonadati</taxon>
        <taxon>Pseudomonadota</taxon>
        <taxon>Gammaproteobacteria</taxon>
        <taxon>Oceanospirillales</taxon>
        <taxon>Halomonadaceae</taxon>
        <taxon>Halomonas</taxon>
    </lineage>
</organism>
<keyword evidence="4" id="KW-0804">Transcription</keyword>
<evidence type="ECO:0000256" key="2">
    <source>
        <dbReference type="ARBA" id="ARBA00023015"/>
    </source>
</evidence>
<dbReference type="InterPro" id="IPR036388">
    <property type="entry name" value="WH-like_DNA-bd_sf"/>
</dbReference>
<protein>
    <submittedName>
        <fullName evidence="6">LysR substrate-binding domain-containing protein</fullName>
    </submittedName>
</protein>
<evidence type="ECO:0000313" key="7">
    <source>
        <dbReference type="Proteomes" id="UP001596411"/>
    </source>
</evidence>
<keyword evidence="3" id="KW-0238">DNA-binding</keyword>
<keyword evidence="2" id="KW-0805">Transcription regulation</keyword>
<reference evidence="7" key="1">
    <citation type="journal article" date="2019" name="Int. J. Syst. Evol. Microbiol.">
        <title>The Global Catalogue of Microorganisms (GCM) 10K type strain sequencing project: providing services to taxonomists for standard genome sequencing and annotation.</title>
        <authorList>
            <consortium name="The Broad Institute Genomics Platform"/>
            <consortium name="The Broad Institute Genome Sequencing Center for Infectious Disease"/>
            <person name="Wu L."/>
            <person name="Ma J."/>
        </authorList>
    </citation>
    <scope>NUCLEOTIDE SEQUENCE [LARGE SCALE GENOMIC DNA]</scope>
    <source>
        <strain evidence="7">CGMCC 1.13666</strain>
    </source>
</reference>
<dbReference type="InterPro" id="IPR058163">
    <property type="entry name" value="LysR-type_TF_proteobact-type"/>
</dbReference>
<dbReference type="SUPFAM" id="SSF53850">
    <property type="entry name" value="Periplasmic binding protein-like II"/>
    <property type="match status" value="1"/>
</dbReference>
<gene>
    <name evidence="6" type="ORF">ACFQH5_02270</name>
</gene>
<dbReference type="PROSITE" id="PS50931">
    <property type="entry name" value="HTH_LYSR"/>
    <property type="match status" value="1"/>
</dbReference>
<dbReference type="PRINTS" id="PR00039">
    <property type="entry name" value="HTHLYSR"/>
</dbReference>
<sequence length="325" mass="36476">MKSTRHAENRKLLGHVVSDLHRKRHLPPLAPLPAFEAAARHQSFSRAAEELHLTHGAISRAVAQLERRLGVQLFVRRHRRVYLTLAGERLQRVAGEMLDRLDEAAEALRRHEGSSPILTISCEPSLGMRWLMPRLGTFRTLNPDLNIDLRLAGGPIDLLADGCDAAIRHTNFVLPEDDVVTRLWAEFAGPVCAPDCWETVIGRDLSRARWLHSRTRPEAWREWQRESGYRGSPTSEQFFDHFFFALQAAVDRLGTAIGPLPLVNDDLQAGRLIAPLGMVATGYDYVLLTKDSPDTDPRIARFSNWLMQQAKDLSTGAGRLPSDPP</sequence>
<dbReference type="PANTHER" id="PTHR30537">
    <property type="entry name" value="HTH-TYPE TRANSCRIPTIONAL REGULATOR"/>
    <property type="match status" value="1"/>
</dbReference>
<dbReference type="InterPro" id="IPR005119">
    <property type="entry name" value="LysR_subst-bd"/>
</dbReference>
<dbReference type="Pfam" id="PF03466">
    <property type="entry name" value="LysR_substrate"/>
    <property type="match status" value="1"/>
</dbReference>